<keyword evidence="10 12" id="KW-0704">Schiff base</keyword>
<dbReference type="Proteomes" id="UP000520814">
    <property type="component" value="Unassembled WGS sequence"/>
</dbReference>
<comment type="similarity">
    <text evidence="3 12 13">Belongs to the DapA family.</text>
</comment>
<dbReference type="InterPro" id="IPR002220">
    <property type="entry name" value="DapA-like"/>
</dbReference>
<evidence type="ECO:0000256" key="10">
    <source>
        <dbReference type="ARBA" id="ARBA00023270"/>
    </source>
</evidence>
<dbReference type="SUPFAM" id="SSF51569">
    <property type="entry name" value="Aldolase"/>
    <property type="match status" value="1"/>
</dbReference>
<organism evidence="16 17">
    <name type="scientific">Armatimonas rosea</name>
    <dbReference type="NCBI Taxonomy" id="685828"/>
    <lineage>
        <taxon>Bacteria</taxon>
        <taxon>Bacillati</taxon>
        <taxon>Armatimonadota</taxon>
        <taxon>Armatimonadia</taxon>
        <taxon>Armatimonadales</taxon>
        <taxon>Armatimonadaceae</taxon>
        <taxon>Armatimonas</taxon>
    </lineage>
</organism>
<evidence type="ECO:0000256" key="15">
    <source>
        <dbReference type="PIRSR" id="PIRSR001365-2"/>
    </source>
</evidence>
<dbReference type="GO" id="GO:0008840">
    <property type="term" value="F:4-hydroxy-tetrahydrodipicolinate synthase activity"/>
    <property type="evidence" value="ECO:0007669"/>
    <property type="project" value="UniProtKB-UniRule"/>
</dbReference>
<accession>A0A7W9SVS6</accession>
<protein>
    <recommendedName>
        <fullName evidence="4 12">4-hydroxy-tetrahydrodipicolinate synthase</fullName>
        <shortName evidence="12">HTPA synthase</shortName>
        <ecNumber evidence="4 12">4.3.3.7</ecNumber>
    </recommendedName>
</protein>
<dbReference type="EMBL" id="JACHGW010000004">
    <property type="protein sequence ID" value="MBB6052888.1"/>
    <property type="molecule type" value="Genomic_DNA"/>
</dbReference>
<feature type="active site" description="Proton donor/acceptor" evidence="12 14">
    <location>
        <position position="139"/>
    </location>
</feature>
<dbReference type="RefSeq" id="WP_221290255.1">
    <property type="nucleotide sequence ID" value="NZ_JACHGW010000004.1"/>
</dbReference>
<dbReference type="PROSITE" id="PS00665">
    <property type="entry name" value="DHDPS_1"/>
    <property type="match status" value="1"/>
</dbReference>
<dbReference type="HAMAP" id="MF_00418">
    <property type="entry name" value="DapA"/>
    <property type="match status" value="1"/>
</dbReference>
<evidence type="ECO:0000256" key="11">
    <source>
        <dbReference type="ARBA" id="ARBA00047836"/>
    </source>
</evidence>
<evidence type="ECO:0000256" key="14">
    <source>
        <dbReference type="PIRSR" id="PIRSR001365-1"/>
    </source>
</evidence>
<evidence type="ECO:0000313" key="17">
    <source>
        <dbReference type="Proteomes" id="UP000520814"/>
    </source>
</evidence>
<dbReference type="NCBIfam" id="TIGR00674">
    <property type="entry name" value="dapA"/>
    <property type="match status" value="1"/>
</dbReference>
<evidence type="ECO:0000256" key="4">
    <source>
        <dbReference type="ARBA" id="ARBA00012086"/>
    </source>
</evidence>
<evidence type="ECO:0000256" key="12">
    <source>
        <dbReference type="HAMAP-Rule" id="MF_00418"/>
    </source>
</evidence>
<dbReference type="PANTHER" id="PTHR12128:SF66">
    <property type="entry name" value="4-HYDROXY-2-OXOGLUTARATE ALDOLASE, MITOCHONDRIAL"/>
    <property type="match status" value="1"/>
</dbReference>
<keyword evidence="9 12" id="KW-0456">Lyase</keyword>
<feature type="active site" description="Schiff-base intermediate with substrate" evidence="12 14">
    <location>
        <position position="168"/>
    </location>
</feature>
<dbReference type="PROSITE" id="PS00666">
    <property type="entry name" value="DHDPS_2"/>
    <property type="match status" value="1"/>
</dbReference>
<keyword evidence="7 12" id="KW-0220">Diaminopimelate biosynthesis</keyword>
<evidence type="ECO:0000313" key="16">
    <source>
        <dbReference type="EMBL" id="MBB6052888.1"/>
    </source>
</evidence>
<dbReference type="UniPathway" id="UPA00034">
    <property type="reaction ID" value="UER00017"/>
</dbReference>
<reference evidence="16 17" key="1">
    <citation type="submission" date="2020-08" db="EMBL/GenBank/DDBJ databases">
        <title>Genomic Encyclopedia of Type Strains, Phase IV (KMG-IV): sequencing the most valuable type-strain genomes for metagenomic binning, comparative biology and taxonomic classification.</title>
        <authorList>
            <person name="Goeker M."/>
        </authorList>
    </citation>
    <scope>NUCLEOTIDE SEQUENCE [LARGE SCALE GENOMIC DNA]</scope>
    <source>
        <strain evidence="16 17">DSM 23562</strain>
    </source>
</reference>
<dbReference type="PIRSF" id="PIRSF001365">
    <property type="entry name" value="DHDPS"/>
    <property type="match status" value="1"/>
</dbReference>
<feature type="site" description="Part of a proton relay during catalysis" evidence="12">
    <location>
        <position position="51"/>
    </location>
</feature>
<feature type="binding site" evidence="12 15">
    <location>
        <position position="210"/>
    </location>
    <ligand>
        <name>pyruvate</name>
        <dbReference type="ChEBI" id="CHEBI:15361"/>
    </ligand>
</feature>
<dbReference type="PANTHER" id="PTHR12128">
    <property type="entry name" value="DIHYDRODIPICOLINATE SYNTHASE"/>
    <property type="match status" value="1"/>
</dbReference>
<evidence type="ECO:0000256" key="6">
    <source>
        <dbReference type="ARBA" id="ARBA00022605"/>
    </source>
</evidence>
<dbReference type="GO" id="GO:0009089">
    <property type="term" value="P:lysine biosynthetic process via diaminopimelate"/>
    <property type="evidence" value="ECO:0007669"/>
    <property type="project" value="UniProtKB-UniRule"/>
</dbReference>
<comment type="function">
    <text evidence="1 12">Catalyzes the condensation of (S)-aspartate-beta-semialdehyde [(S)-ASA] and pyruvate to 4-hydroxy-tetrahydrodipicolinate (HTPA).</text>
</comment>
<dbReference type="InterPro" id="IPR005263">
    <property type="entry name" value="DapA"/>
</dbReference>
<proteinExistence type="inferred from homology"/>
<dbReference type="CDD" id="cd00950">
    <property type="entry name" value="DHDPS"/>
    <property type="match status" value="1"/>
</dbReference>
<dbReference type="PRINTS" id="PR00146">
    <property type="entry name" value="DHPICSNTHASE"/>
</dbReference>
<comment type="pathway">
    <text evidence="2 12">Amino-acid biosynthesis; L-lysine biosynthesis via DAP pathway; (S)-tetrahydrodipicolinate from L-aspartate: step 3/4.</text>
</comment>
<evidence type="ECO:0000256" key="5">
    <source>
        <dbReference type="ARBA" id="ARBA00022490"/>
    </source>
</evidence>
<comment type="subcellular location">
    <subcellularLocation>
        <location evidence="12">Cytoplasm</location>
    </subcellularLocation>
</comment>
<dbReference type="InterPro" id="IPR020625">
    <property type="entry name" value="Schiff_base-form_aldolases_AS"/>
</dbReference>
<evidence type="ECO:0000256" key="2">
    <source>
        <dbReference type="ARBA" id="ARBA00005120"/>
    </source>
</evidence>
<feature type="binding site" evidence="12 15">
    <location>
        <position position="52"/>
    </location>
    <ligand>
        <name>pyruvate</name>
        <dbReference type="ChEBI" id="CHEBI:15361"/>
    </ligand>
</feature>
<dbReference type="EC" id="4.3.3.7" evidence="4 12"/>
<keyword evidence="17" id="KW-1185">Reference proteome</keyword>
<dbReference type="InterPro" id="IPR020624">
    <property type="entry name" value="Schiff_base-form_aldolases_CS"/>
</dbReference>
<dbReference type="GO" id="GO:0005829">
    <property type="term" value="C:cytosol"/>
    <property type="evidence" value="ECO:0007669"/>
    <property type="project" value="TreeGrafter"/>
</dbReference>
<evidence type="ECO:0000256" key="13">
    <source>
        <dbReference type="PIRNR" id="PIRNR001365"/>
    </source>
</evidence>
<keyword evidence="6 12" id="KW-0028">Amino-acid biosynthesis</keyword>
<evidence type="ECO:0000256" key="9">
    <source>
        <dbReference type="ARBA" id="ARBA00023239"/>
    </source>
</evidence>
<comment type="caution">
    <text evidence="12">Was originally thought to be a dihydrodipicolinate synthase (DHDPS), catalyzing the condensation of (S)-aspartate-beta-semialdehyde [(S)-ASA] and pyruvate to dihydrodipicolinate (DHDP). However, it was shown in E.coli that the product of the enzymatic reaction is not dihydrodipicolinate but in fact (4S)-4-hydroxy-2,3,4,5-tetrahydro-(2S)-dipicolinic acid (HTPA), and that the consecutive dehydration reaction leading to DHDP is not spontaneous but catalyzed by DapB.</text>
</comment>
<evidence type="ECO:0000256" key="7">
    <source>
        <dbReference type="ARBA" id="ARBA00022915"/>
    </source>
</evidence>
<dbReference type="AlphaFoldDB" id="A0A7W9SVS6"/>
<comment type="caution">
    <text evidence="16">The sequence shown here is derived from an EMBL/GenBank/DDBJ whole genome shotgun (WGS) entry which is preliminary data.</text>
</comment>
<keyword evidence="5 12" id="KW-0963">Cytoplasm</keyword>
<dbReference type="SMART" id="SM01130">
    <property type="entry name" value="DHDPS"/>
    <property type="match status" value="1"/>
</dbReference>
<evidence type="ECO:0000256" key="1">
    <source>
        <dbReference type="ARBA" id="ARBA00003294"/>
    </source>
</evidence>
<dbReference type="GO" id="GO:0019877">
    <property type="term" value="P:diaminopimelate biosynthetic process"/>
    <property type="evidence" value="ECO:0007669"/>
    <property type="project" value="UniProtKB-UniRule"/>
</dbReference>
<dbReference type="InterPro" id="IPR013785">
    <property type="entry name" value="Aldolase_TIM"/>
</dbReference>
<name>A0A7W9SVS6_ARMRO</name>
<comment type="catalytic activity">
    <reaction evidence="11 12">
        <text>L-aspartate 4-semialdehyde + pyruvate = (2S,4S)-4-hydroxy-2,3,4,5-tetrahydrodipicolinate + H2O + H(+)</text>
        <dbReference type="Rhea" id="RHEA:34171"/>
        <dbReference type="ChEBI" id="CHEBI:15361"/>
        <dbReference type="ChEBI" id="CHEBI:15377"/>
        <dbReference type="ChEBI" id="CHEBI:15378"/>
        <dbReference type="ChEBI" id="CHEBI:67139"/>
        <dbReference type="ChEBI" id="CHEBI:537519"/>
        <dbReference type="EC" id="4.3.3.7"/>
    </reaction>
</comment>
<dbReference type="Gene3D" id="3.20.20.70">
    <property type="entry name" value="Aldolase class I"/>
    <property type="match status" value="1"/>
</dbReference>
<sequence length="299" mass="31295">MMRGMQARWGHIVTAMVTPFGADNQVDFVEAVALAKWLLAHGSDALVINGTTGESPTTSPKEKAALVKAIVEAIGSEKVIAGVGGNNTAEVIEAAHDAKAAGAGALLAVVPYYNKPSQEGLYQHFKAVASATDLPVMLYNVPTRTITNLEPATTARLAADCPTIVAIKEATPDISQFAEVLRVTPPSFDVYSGDDANLLPTLALGGAGMVSVIAHVIGPEFKAICDTWFAGKSTEAAELFLKTLPIAKIMFSTPSPAPTKLALRTLGKKVGPVRLPLVDCNEKESETILGVLRGHGLSV</sequence>
<comment type="subunit">
    <text evidence="12">Homotetramer; dimer of dimers.</text>
</comment>
<evidence type="ECO:0000256" key="3">
    <source>
        <dbReference type="ARBA" id="ARBA00007592"/>
    </source>
</evidence>
<evidence type="ECO:0000256" key="8">
    <source>
        <dbReference type="ARBA" id="ARBA00023154"/>
    </source>
</evidence>
<gene>
    <name evidence="12" type="primary">dapA</name>
    <name evidence="16" type="ORF">HNQ39_004709</name>
</gene>
<dbReference type="Pfam" id="PF00701">
    <property type="entry name" value="DHDPS"/>
    <property type="match status" value="1"/>
</dbReference>
<feature type="site" description="Part of a proton relay during catalysis" evidence="12">
    <location>
        <position position="113"/>
    </location>
</feature>
<keyword evidence="8 12" id="KW-0457">Lysine biosynthesis</keyword>